<reference evidence="4" key="1">
    <citation type="submission" date="2021-12" db="EMBL/GenBank/DDBJ databases">
        <title>Prjna785345.</title>
        <authorList>
            <person name="Rujirawat T."/>
            <person name="Krajaejun T."/>
        </authorList>
    </citation>
    <scope>NUCLEOTIDE SEQUENCE</scope>
    <source>
        <strain evidence="4">Pi057C3</strain>
    </source>
</reference>
<evidence type="ECO:0000259" key="3">
    <source>
        <dbReference type="Pfam" id="PF00085"/>
    </source>
</evidence>
<keyword evidence="1" id="KW-0175">Coiled coil</keyword>
<dbReference type="Gene3D" id="3.40.30.10">
    <property type="entry name" value="Glutaredoxin"/>
    <property type="match status" value="1"/>
</dbReference>
<organism evidence="4 5">
    <name type="scientific">Pythium insidiosum</name>
    <name type="common">Pythiosis disease agent</name>
    <dbReference type="NCBI Taxonomy" id="114742"/>
    <lineage>
        <taxon>Eukaryota</taxon>
        <taxon>Sar</taxon>
        <taxon>Stramenopiles</taxon>
        <taxon>Oomycota</taxon>
        <taxon>Peronosporomycetes</taxon>
        <taxon>Pythiales</taxon>
        <taxon>Pythiaceae</taxon>
        <taxon>Pythium</taxon>
    </lineage>
</organism>
<accession>A0AAD5M735</accession>
<dbReference type="EMBL" id="JAKCXM010000049">
    <property type="protein sequence ID" value="KAJ0405175.1"/>
    <property type="molecule type" value="Genomic_DNA"/>
</dbReference>
<feature type="coiled-coil region" evidence="1">
    <location>
        <begin position="18"/>
        <end position="67"/>
    </location>
</feature>
<dbReference type="Pfam" id="PF00085">
    <property type="entry name" value="Thioredoxin"/>
    <property type="match status" value="1"/>
</dbReference>
<feature type="region of interest" description="Disordered" evidence="2">
    <location>
        <begin position="191"/>
        <end position="221"/>
    </location>
</feature>
<name>A0AAD5M735_PYTIN</name>
<evidence type="ECO:0000313" key="4">
    <source>
        <dbReference type="EMBL" id="KAJ0405175.1"/>
    </source>
</evidence>
<dbReference type="InterPro" id="IPR013766">
    <property type="entry name" value="Thioredoxin_domain"/>
</dbReference>
<proteinExistence type="predicted"/>
<sequence>MNQLNAEVVANVIGEKVLESLDEQEAQLDEQIKRLERADDDELERLRERRLQQMRQQAERAQQLRAQGHGELSTITDTHEFFDAIKKSERAVVHFFTPSNAFCELVDGHLQRLASHHVEAKFARINAEKAEFLVQKLGVWMIPCIALVKGQKVVKMLQGLDDLGGTDKFSTAFLAYFMGLHDVIKYDGPEPEGPLDDCGGAYTRAAPSARETQQQQQQLSKIRQSVFYDSDLSDDD</sequence>
<feature type="domain" description="Thioredoxin" evidence="3">
    <location>
        <begin position="76"/>
        <end position="160"/>
    </location>
</feature>
<keyword evidence="5" id="KW-1185">Reference proteome</keyword>
<dbReference type="PANTHER" id="PTHR21148">
    <property type="entry name" value="THIOREDOXIN DOMAIN-CONTAINING PROTEIN 9"/>
    <property type="match status" value="1"/>
</dbReference>
<evidence type="ECO:0000256" key="1">
    <source>
        <dbReference type="SAM" id="Coils"/>
    </source>
</evidence>
<dbReference type="Proteomes" id="UP001209570">
    <property type="component" value="Unassembled WGS sequence"/>
</dbReference>
<gene>
    <name evidence="4" type="ORF">P43SY_001380</name>
</gene>
<dbReference type="SUPFAM" id="SSF52833">
    <property type="entry name" value="Thioredoxin-like"/>
    <property type="match status" value="1"/>
</dbReference>
<comment type="caution">
    <text evidence="4">The sequence shown here is derived from an EMBL/GenBank/DDBJ whole genome shotgun (WGS) entry which is preliminary data.</text>
</comment>
<evidence type="ECO:0000313" key="5">
    <source>
        <dbReference type="Proteomes" id="UP001209570"/>
    </source>
</evidence>
<evidence type="ECO:0000256" key="2">
    <source>
        <dbReference type="SAM" id="MobiDB-lite"/>
    </source>
</evidence>
<dbReference type="AlphaFoldDB" id="A0AAD5M735"/>
<dbReference type="InterPro" id="IPR036249">
    <property type="entry name" value="Thioredoxin-like_sf"/>
</dbReference>
<protein>
    <recommendedName>
        <fullName evidence="3">Thioredoxin domain-containing protein</fullName>
    </recommendedName>
</protein>